<name>A0A915KUJ7_ROMCU</name>
<reference evidence="2" key="1">
    <citation type="submission" date="2022-11" db="UniProtKB">
        <authorList>
            <consortium name="WormBaseParasite"/>
        </authorList>
    </citation>
    <scope>IDENTIFICATION</scope>
</reference>
<dbReference type="AlphaFoldDB" id="A0A915KUJ7"/>
<keyword evidence="1" id="KW-1185">Reference proteome</keyword>
<evidence type="ECO:0000313" key="2">
    <source>
        <dbReference type="WBParaSite" id="nRc.2.0.1.t41812-RA"/>
    </source>
</evidence>
<protein>
    <submittedName>
        <fullName evidence="2">Uncharacterized protein</fullName>
    </submittedName>
</protein>
<dbReference type="Proteomes" id="UP000887565">
    <property type="component" value="Unplaced"/>
</dbReference>
<dbReference type="WBParaSite" id="nRc.2.0.1.t41812-RA">
    <property type="protein sequence ID" value="nRc.2.0.1.t41812-RA"/>
    <property type="gene ID" value="nRc.2.0.1.g41812"/>
</dbReference>
<sequence>MLLDTDSERPAPLGSIRYLDAKTTPLTPPICGASGTLTEVSISMQPPRISNISTSHFLKDDQKPQKILASTSGMLFPDLSLRSRFNNSLGGASTSVHKRQSLSG</sequence>
<evidence type="ECO:0000313" key="1">
    <source>
        <dbReference type="Proteomes" id="UP000887565"/>
    </source>
</evidence>
<organism evidence="1 2">
    <name type="scientific">Romanomermis culicivorax</name>
    <name type="common">Nematode worm</name>
    <dbReference type="NCBI Taxonomy" id="13658"/>
    <lineage>
        <taxon>Eukaryota</taxon>
        <taxon>Metazoa</taxon>
        <taxon>Ecdysozoa</taxon>
        <taxon>Nematoda</taxon>
        <taxon>Enoplea</taxon>
        <taxon>Dorylaimia</taxon>
        <taxon>Mermithida</taxon>
        <taxon>Mermithoidea</taxon>
        <taxon>Mermithidae</taxon>
        <taxon>Romanomermis</taxon>
    </lineage>
</organism>
<proteinExistence type="predicted"/>
<accession>A0A915KUJ7</accession>